<dbReference type="GO" id="GO:0009890">
    <property type="term" value="P:negative regulation of biosynthetic process"/>
    <property type="evidence" value="ECO:0007669"/>
    <property type="project" value="InterPro"/>
</dbReference>
<dbReference type="Proteomes" id="UP000005239">
    <property type="component" value="Unassembled WGS sequence"/>
</dbReference>
<evidence type="ECO:0000256" key="1">
    <source>
        <dbReference type="ARBA" id="ARBA00004126"/>
    </source>
</evidence>
<sequence length="160" mass="18255">MLEPLGWRVVAMAPLQPGQYDQSKPHPDCVNVVEPSVNEDRMVWTLHKEMPDVYLVVIGAGSVTEFEESDICRTHITGTDIDPKIVKCFQKHGYNPGQRRRKRTSEREAIEQLSVNIPGPFVLNYLAELGWRVVAMSRAPIEHDEVGKQPNKFAWTIFKD</sequence>
<dbReference type="GO" id="GO:0005634">
    <property type="term" value="C:nucleus"/>
    <property type="evidence" value="ECO:0000318"/>
    <property type="project" value="GO_Central"/>
</dbReference>
<name>A0A2A6BVX8_PRIPA</name>
<organism evidence="9 10">
    <name type="scientific">Pristionchus pacificus</name>
    <name type="common">Parasitic nematode worm</name>
    <dbReference type="NCBI Taxonomy" id="54126"/>
    <lineage>
        <taxon>Eukaryota</taxon>
        <taxon>Metazoa</taxon>
        <taxon>Ecdysozoa</taxon>
        <taxon>Nematoda</taxon>
        <taxon>Chromadorea</taxon>
        <taxon>Rhabditida</taxon>
        <taxon>Rhabditina</taxon>
        <taxon>Diplogasteromorpha</taxon>
        <taxon>Diplogasteroidea</taxon>
        <taxon>Neodiplogasteridae</taxon>
        <taxon>Pristionchus</taxon>
    </lineage>
</organism>
<dbReference type="Gene3D" id="3.30.1410.10">
    <property type="entry name" value="GTP cyclohydrolase I feedback regulatory protein GFRP"/>
    <property type="match status" value="1"/>
</dbReference>
<evidence type="ECO:0000256" key="3">
    <source>
        <dbReference type="ARBA" id="ARBA00007605"/>
    </source>
</evidence>
<evidence type="ECO:0000256" key="4">
    <source>
        <dbReference type="ARBA" id="ARBA00020099"/>
    </source>
</evidence>
<dbReference type="InterPro" id="IPR009112">
    <property type="entry name" value="GTP_CycHdrlase_I_reg"/>
</dbReference>
<reference evidence="10" key="1">
    <citation type="journal article" date="2008" name="Nat. Genet.">
        <title>The Pristionchus pacificus genome provides a unique perspective on nematode lifestyle and parasitism.</title>
        <authorList>
            <person name="Dieterich C."/>
            <person name="Clifton S.W."/>
            <person name="Schuster L.N."/>
            <person name="Chinwalla A."/>
            <person name="Delehaunty K."/>
            <person name="Dinkelacker I."/>
            <person name="Fulton L."/>
            <person name="Fulton R."/>
            <person name="Godfrey J."/>
            <person name="Minx P."/>
            <person name="Mitreva M."/>
            <person name="Roeseler W."/>
            <person name="Tian H."/>
            <person name="Witte H."/>
            <person name="Yang S.P."/>
            <person name="Wilson R.K."/>
            <person name="Sommer R.J."/>
        </authorList>
    </citation>
    <scope>NUCLEOTIDE SEQUENCE [LARGE SCALE GENOMIC DNA]</scope>
    <source>
        <strain evidence="10">PS312</strain>
    </source>
</reference>
<protein>
    <recommendedName>
        <fullName evidence="4">GTP cyclohydrolase 1 feedback regulatory protein</fullName>
    </recommendedName>
    <alternativeName>
        <fullName evidence="8">GTP cyclohydrolase I feedback regulatory protein</fullName>
    </alternativeName>
</protein>
<comment type="subcellular location">
    <subcellularLocation>
        <location evidence="2">Cytoplasm</location>
        <location evidence="2">Cytosol</location>
    </subcellularLocation>
    <subcellularLocation>
        <location evidence="1">Nucleus membrane</location>
    </subcellularLocation>
</comment>
<dbReference type="EnsemblMetazoa" id="PPA06234.1">
    <property type="protein sequence ID" value="PPA06234.1"/>
    <property type="gene ID" value="WBGene00095788"/>
</dbReference>
<dbReference type="PANTHER" id="PTHR16852:SF2">
    <property type="entry name" value="GTP CYCLOHYDROLASE 1 FEEDBACK REGULATORY PROTEIN"/>
    <property type="match status" value="1"/>
</dbReference>
<evidence type="ECO:0000256" key="8">
    <source>
        <dbReference type="ARBA" id="ARBA00032599"/>
    </source>
</evidence>
<accession>A0A2A6BVX8</accession>
<keyword evidence="7" id="KW-0539">Nucleus</keyword>
<evidence type="ECO:0000256" key="6">
    <source>
        <dbReference type="ARBA" id="ARBA00023136"/>
    </source>
</evidence>
<proteinExistence type="inferred from homology"/>
<keyword evidence="5" id="KW-0963">Cytoplasm</keyword>
<evidence type="ECO:0000313" key="9">
    <source>
        <dbReference type="EnsemblMetazoa" id="PPA06234.1"/>
    </source>
</evidence>
<dbReference type="GO" id="GO:0005737">
    <property type="term" value="C:cytoplasm"/>
    <property type="evidence" value="ECO:0000318"/>
    <property type="project" value="GO_Central"/>
</dbReference>
<dbReference type="GO" id="GO:0005829">
    <property type="term" value="C:cytosol"/>
    <property type="evidence" value="ECO:0007669"/>
    <property type="project" value="UniProtKB-SubCell"/>
</dbReference>
<gene>
    <name evidence="9" type="primary">WBGene00095788</name>
</gene>
<dbReference type="InterPro" id="IPR036717">
    <property type="entry name" value="GFRP_sf"/>
</dbReference>
<dbReference type="GO" id="GO:0031965">
    <property type="term" value="C:nuclear membrane"/>
    <property type="evidence" value="ECO:0007669"/>
    <property type="project" value="UniProtKB-SubCell"/>
</dbReference>
<reference evidence="9" key="2">
    <citation type="submission" date="2022-06" db="UniProtKB">
        <authorList>
            <consortium name="EnsemblMetazoa"/>
        </authorList>
    </citation>
    <scope>IDENTIFICATION</scope>
    <source>
        <strain evidence="9">PS312</strain>
    </source>
</reference>
<dbReference type="AlphaFoldDB" id="A0A2A6BVX8"/>
<accession>A0A8R1Y9Q6</accession>
<comment type="similarity">
    <text evidence="3">Belongs to the GFRP family.</text>
</comment>
<keyword evidence="10" id="KW-1185">Reference proteome</keyword>
<dbReference type="PANTHER" id="PTHR16852">
    <property type="entry name" value="GTP CYCLOHYDROLASE 1 FEEDBACK REGULATORY PROTEIN"/>
    <property type="match status" value="1"/>
</dbReference>
<keyword evidence="6" id="KW-0472">Membrane</keyword>
<evidence type="ECO:0000256" key="7">
    <source>
        <dbReference type="ARBA" id="ARBA00023242"/>
    </source>
</evidence>
<evidence type="ECO:0000313" key="10">
    <source>
        <dbReference type="Proteomes" id="UP000005239"/>
    </source>
</evidence>
<dbReference type="GO" id="GO:0044549">
    <property type="term" value="F:GTP cyclohydrolase binding"/>
    <property type="evidence" value="ECO:0000318"/>
    <property type="project" value="GO_Central"/>
</dbReference>
<evidence type="ECO:0000256" key="5">
    <source>
        <dbReference type="ARBA" id="ARBA00022490"/>
    </source>
</evidence>
<evidence type="ECO:0000256" key="2">
    <source>
        <dbReference type="ARBA" id="ARBA00004514"/>
    </source>
</evidence>